<protein>
    <recommendedName>
        <fullName evidence="5">Lipoprotein</fullName>
    </recommendedName>
</protein>
<proteinExistence type="predicted"/>
<evidence type="ECO:0000256" key="1">
    <source>
        <dbReference type="SAM" id="MobiDB-lite"/>
    </source>
</evidence>
<dbReference type="PROSITE" id="PS51257">
    <property type="entry name" value="PROKAR_LIPOPROTEIN"/>
    <property type="match status" value="1"/>
</dbReference>
<dbReference type="Proteomes" id="UP000279284">
    <property type="component" value="Chromosome"/>
</dbReference>
<gene>
    <name evidence="3" type="ORF">NCTC10296_01760</name>
</gene>
<feature type="signal peptide" evidence="2">
    <location>
        <begin position="1"/>
        <end position="17"/>
    </location>
</feature>
<dbReference type="KEGG" id="nci:NCTC10296_01760"/>
<keyword evidence="4" id="KW-1185">Reference proteome</keyword>
<keyword evidence="2" id="KW-0732">Signal</keyword>
<dbReference type="RefSeq" id="WP_085415791.1">
    <property type="nucleotide sequence ID" value="NZ_CAUJPY010000032.1"/>
</dbReference>
<reference evidence="3 4" key="1">
    <citation type="submission" date="2018-12" db="EMBL/GenBank/DDBJ databases">
        <authorList>
            <consortium name="Pathogen Informatics"/>
        </authorList>
    </citation>
    <scope>NUCLEOTIDE SEQUENCE [LARGE SCALE GENOMIC DNA]</scope>
    <source>
        <strain evidence="3 4">NCTC10296</strain>
    </source>
</reference>
<evidence type="ECO:0000313" key="4">
    <source>
        <dbReference type="Proteomes" id="UP000279284"/>
    </source>
</evidence>
<dbReference type="OrthoDB" id="8602424at2"/>
<dbReference type="AlphaFoldDB" id="A0A448D9J7"/>
<dbReference type="STRING" id="493.BWD07_02435"/>
<evidence type="ECO:0000256" key="2">
    <source>
        <dbReference type="SAM" id="SignalP"/>
    </source>
</evidence>
<feature type="chain" id="PRO_5019088540" description="Lipoprotein" evidence="2">
    <location>
        <begin position="18"/>
        <end position="137"/>
    </location>
</feature>
<organism evidence="3 4">
    <name type="scientific">Neisseria canis</name>
    <dbReference type="NCBI Taxonomy" id="493"/>
    <lineage>
        <taxon>Bacteria</taxon>
        <taxon>Pseudomonadati</taxon>
        <taxon>Pseudomonadota</taxon>
        <taxon>Betaproteobacteria</taxon>
        <taxon>Neisseriales</taxon>
        <taxon>Neisseriaceae</taxon>
        <taxon>Neisseria</taxon>
    </lineage>
</organism>
<dbReference type="EMBL" id="LR134313">
    <property type="protein sequence ID" value="VEF02373.1"/>
    <property type="molecule type" value="Genomic_DNA"/>
</dbReference>
<feature type="region of interest" description="Disordered" evidence="1">
    <location>
        <begin position="48"/>
        <end position="84"/>
    </location>
</feature>
<name>A0A448D9J7_9NEIS</name>
<evidence type="ECO:0000313" key="3">
    <source>
        <dbReference type="EMBL" id="VEF02373.1"/>
    </source>
</evidence>
<accession>A0A448D9J7</accession>
<evidence type="ECO:0008006" key="5">
    <source>
        <dbReference type="Google" id="ProtNLM"/>
    </source>
</evidence>
<sequence length="137" mass="14729">MKALCMLAALFVLTACSTNPDGSINWADNPLNNAAGKIDDGIQRANRAMGPLAGERRSASMPTAENERASGGGHGRNGLAPGIHESGLSYKQMLETGYIRKNPDYPKLSKQRYVFTSINCSSGRRCLTPNNHIAPRP</sequence>